<gene>
    <name evidence="2" type="ORF">G6321_00021655</name>
    <name evidence="1" type="ORF">G6321_46535</name>
</gene>
<organism evidence="1">
    <name type="scientific">Bradyrhizobium barranii subsp. barranii</name>
    <dbReference type="NCBI Taxonomy" id="2823807"/>
    <lineage>
        <taxon>Bacteria</taxon>
        <taxon>Pseudomonadati</taxon>
        <taxon>Pseudomonadota</taxon>
        <taxon>Alphaproteobacteria</taxon>
        <taxon>Hyphomicrobiales</taxon>
        <taxon>Nitrobacteraceae</taxon>
        <taxon>Bradyrhizobium</taxon>
        <taxon>Bradyrhizobium barranii</taxon>
    </lineage>
</organism>
<dbReference type="RefSeq" id="WP_166342062.1">
    <property type="nucleotide sequence ID" value="NZ_CP088280.1"/>
</dbReference>
<proteinExistence type="predicted"/>
<evidence type="ECO:0000313" key="3">
    <source>
        <dbReference type="Proteomes" id="UP000564836"/>
    </source>
</evidence>
<accession>A0A7Z0QJE7</accession>
<reference evidence="1" key="2">
    <citation type="submission" date="2020-06" db="EMBL/GenBank/DDBJ databases">
        <title>Whole Genome Sequence of Bradyrhizobium sp. Strain 323S2.</title>
        <authorList>
            <person name="Bromfield E.S.P."/>
        </authorList>
    </citation>
    <scope>NUCLEOTIDE SEQUENCE [LARGE SCALE GENOMIC DNA]</scope>
    <source>
        <strain evidence="1">323S2</strain>
    </source>
</reference>
<reference evidence="2 3" key="3">
    <citation type="journal article" date="2022" name="Int. J. Syst. Evol. Microbiol.">
        <title>Strains of Bradyrhizobium barranii sp. nov. associated with legumes native to Canada are symbionts of soybeans and belong to different subspecies (subsp. barranii subsp. nov. and subsp. apii subsp. nov.) and symbiovars (sv. glycinearum and sv. septentrionale).</title>
        <authorList>
            <person name="Bromfield E.S.P."/>
            <person name="Cloutier S."/>
            <person name="Wasai-Hara S."/>
            <person name="Minamisawa K."/>
        </authorList>
    </citation>
    <scope>NUCLEOTIDE SEQUENCE [LARGE SCALE GENOMIC DNA]</scope>
    <source>
        <strain evidence="2 3">323S2</strain>
    </source>
</reference>
<dbReference type="EMBL" id="CP088280">
    <property type="protein sequence ID" value="UGX97597.1"/>
    <property type="molecule type" value="Genomic_DNA"/>
</dbReference>
<dbReference type="EMBL" id="JACBFH010000001">
    <property type="protein sequence ID" value="NYY95601.1"/>
    <property type="molecule type" value="Genomic_DNA"/>
</dbReference>
<protein>
    <submittedName>
        <fullName evidence="1">Uncharacterized protein</fullName>
    </submittedName>
</protein>
<reference evidence="2 3" key="1">
    <citation type="journal article" date="2017" name="Syst. Appl. Microbiol.">
        <title>Soybeans inoculated with root zone soils of Canadian native legumes harbour diverse and novel Bradyrhizobium spp. that possess agricultural potential.</title>
        <authorList>
            <person name="Bromfield E.S.P."/>
            <person name="Cloutier S."/>
            <person name="Tambong J.T."/>
            <person name="Tran Thi T.V."/>
        </authorList>
    </citation>
    <scope>NUCLEOTIDE SEQUENCE [LARGE SCALE GENOMIC DNA]</scope>
    <source>
        <strain evidence="2 3">323S2</strain>
    </source>
</reference>
<dbReference type="Proteomes" id="UP000564836">
    <property type="component" value="Chromosome"/>
</dbReference>
<evidence type="ECO:0000313" key="2">
    <source>
        <dbReference type="EMBL" id="UGX97597.1"/>
    </source>
</evidence>
<evidence type="ECO:0000313" key="1">
    <source>
        <dbReference type="EMBL" id="NYY95601.1"/>
    </source>
</evidence>
<name>A0A7Z0QJE7_9BRAD</name>
<sequence length="176" mass="18473">MATLNHALDAIERHLEFPRSRSSGIARRLQESNLLPVGAPGVAPELNEDNVLDLIVTLAADTELHTAVAALRAYQTATPGGVNLHGAPQSIPNAPIAVAILVEDARAGVPEARKSRIEVSCGANAVAIHKPDGEASRFVEAGADPAHWPKRAHHKSTTLNVAAIADALDDIFGKVD</sequence>
<dbReference type="AlphaFoldDB" id="A0A7Z0QJE7"/>